<comment type="similarity">
    <text evidence="1">Belongs to the NAD(P)-dependent epimerase/dehydratase family.</text>
</comment>
<dbReference type="Gene3D" id="3.40.50.720">
    <property type="entry name" value="NAD(P)-binding Rossmann-like Domain"/>
    <property type="match status" value="1"/>
</dbReference>
<dbReference type="SUPFAM" id="SSF51735">
    <property type="entry name" value="NAD(P)-binding Rossmann-fold domains"/>
    <property type="match status" value="1"/>
</dbReference>
<dbReference type="Proteomes" id="UP001570511">
    <property type="component" value="Unassembled WGS sequence"/>
</dbReference>
<accession>A0ABD5MEA6</accession>
<gene>
    <name evidence="3" type="ORF">OS889_14755</name>
</gene>
<proteinExistence type="inferred from homology"/>
<dbReference type="PRINTS" id="PR01713">
    <property type="entry name" value="NUCEPIMERASE"/>
</dbReference>
<name>A0ABD5MEA6_9EURY</name>
<evidence type="ECO:0000313" key="4">
    <source>
        <dbReference type="Proteomes" id="UP001570511"/>
    </source>
</evidence>
<dbReference type="AlphaFoldDB" id="A0ABD5MEA6"/>
<dbReference type="Pfam" id="PF01370">
    <property type="entry name" value="Epimerase"/>
    <property type="match status" value="1"/>
</dbReference>
<evidence type="ECO:0000259" key="2">
    <source>
        <dbReference type="Pfam" id="PF01370"/>
    </source>
</evidence>
<sequence length="327" mass="36500">MQILVTGGAGFIGSNLAERLLSEGHHVVVLDNLDPYYDLGIKEHNLSACSKASSNRFEFVEGSTTDEELVEDVVATHDIDVIFQEASKAGVRTSVEQPKDYNESNINGIVNVLEAAADQDVKRVVNASSSSVYGVPEYLPYDEDHPNYPKSPYAVTKLAAEHYCNVYDDLRGVPTVNLRYFTVYGPRMRPNMAISNFVSRCLNDEPPIIYGDGEQTRDFTYIDDVVEANLVLLETDAADGETMNIGSNDNISIRELAEYVVDETGADVDIIHDEAKDADARHTHADVSKAEELIDYEPSTDIREGVSRFIDWYEANREWYEPLVRNS</sequence>
<evidence type="ECO:0000313" key="3">
    <source>
        <dbReference type="EMBL" id="MFA1612255.1"/>
    </source>
</evidence>
<organism evidence="3 4">
    <name type="scientific">Halobellus rubicundus</name>
    <dbReference type="NCBI Taxonomy" id="2996466"/>
    <lineage>
        <taxon>Archaea</taxon>
        <taxon>Methanobacteriati</taxon>
        <taxon>Methanobacteriota</taxon>
        <taxon>Stenosarchaea group</taxon>
        <taxon>Halobacteria</taxon>
        <taxon>Halobacteriales</taxon>
        <taxon>Haloferacaceae</taxon>
        <taxon>Halobellus</taxon>
    </lineage>
</organism>
<reference evidence="3 4" key="1">
    <citation type="submission" date="2024-08" db="EMBL/GenBank/DDBJ databases">
        <title>Halobellus sp. MBLA0158 whole genome sequence.</title>
        <authorList>
            <person name="Hwang C.Y."/>
            <person name="Cho E.-S."/>
            <person name="Seo M.-J."/>
        </authorList>
    </citation>
    <scope>NUCLEOTIDE SEQUENCE [LARGE SCALE GENOMIC DNA]</scope>
    <source>
        <strain evidence="3 4">MBLA0158</strain>
    </source>
</reference>
<dbReference type="EMBL" id="JBGNYA010000001">
    <property type="protein sequence ID" value="MFA1612255.1"/>
    <property type="molecule type" value="Genomic_DNA"/>
</dbReference>
<dbReference type="RefSeq" id="WP_372391050.1">
    <property type="nucleotide sequence ID" value="NZ_JBGNYA010000001.1"/>
</dbReference>
<keyword evidence="4" id="KW-1185">Reference proteome</keyword>
<dbReference type="Gene3D" id="3.90.25.10">
    <property type="entry name" value="UDP-galactose 4-epimerase, domain 1"/>
    <property type="match status" value="1"/>
</dbReference>
<feature type="domain" description="NAD-dependent epimerase/dehydratase" evidence="2">
    <location>
        <begin position="3"/>
        <end position="246"/>
    </location>
</feature>
<dbReference type="InterPro" id="IPR036291">
    <property type="entry name" value="NAD(P)-bd_dom_sf"/>
</dbReference>
<comment type="caution">
    <text evidence="3">The sequence shown here is derived from an EMBL/GenBank/DDBJ whole genome shotgun (WGS) entry which is preliminary data.</text>
</comment>
<protein>
    <submittedName>
        <fullName evidence="3">SDR family NAD(P)-dependent oxidoreductase</fullName>
    </submittedName>
</protein>
<evidence type="ECO:0000256" key="1">
    <source>
        <dbReference type="ARBA" id="ARBA00007637"/>
    </source>
</evidence>
<dbReference type="PANTHER" id="PTHR43000">
    <property type="entry name" value="DTDP-D-GLUCOSE 4,6-DEHYDRATASE-RELATED"/>
    <property type="match status" value="1"/>
</dbReference>
<dbReference type="InterPro" id="IPR001509">
    <property type="entry name" value="Epimerase_deHydtase"/>
</dbReference>